<evidence type="ECO:0000259" key="1">
    <source>
        <dbReference type="PROSITE" id="PS50097"/>
    </source>
</evidence>
<dbReference type="AlphaFoldDB" id="A0AAD4FA54"/>
<evidence type="ECO:0000313" key="3">
    <source>
        <dbReference type="Proteomes" id="UP001199106"/>
    </source>
</evidence>
<dbReference type="PROSITE" id="PS50097">
    <property type="entry name" value="BTB"/>
    <property type="match status" value="1"/>
</dbReference>
<dbReference type="PANTHER" id="PTHR47843:SF7">
    <property type="entry name" value="BTB DOMAIN-CONTAINING PROTEIN"/>
    <property type="match status" value="1"/>
</dbReference>
<dbReference type="Pfam" id="PF00651">
    <property type="entry name" value="BTB"/>
    <property type="match status" value="1"/>
</dbReference>
<gene>
    <name evidence="2" type="ORF">G6011_02573</name>
</gene>
<dbReference type="EMBL" id="JAANER010000009">
    <property type="protein sequence ID" value="KAG9186017.1"/>
    <property type="molecule type" value="Genomic_DNA"/>
</dbReference>
<dbReference type="InterPro" id="IPR011333">
    <property type="entry name" value="SKP1/BTB/POZ_sf"/>
</dbReference>
<organism evidence="2 3">
    <name type="scientific">Alternaria panax</name>
    <dbReference type="NCBI Taxonomy" id="48097"/>
    <lineage>
        <taxon>Eukaryota</taxon>
        <taxon>Fungi</taxon>
        <taxon>Dikarya</taxon>
        <taxon>Ascomycota</taxon>
        <taxon>Pezizomycotina</taxon>
        <taxon>Dothideomycetes</taxon>
        <taxon>Pleosporomycetidae</taxon>
        <taxon>Pleosporales</taxon>
        <taxon>Pleosporineae</taxon>
        <taxon>Pleosporaceae</taxon>
        <taxon>Alternaria</taxon>
        <taxon>Alternaria sect. Panax</taxon>
    </lineage>
</organism>
<dbReference type="Proteomes" id="UP001199106">
    <property type="component" value="Unassembled WGS sequence"/>
</dbReference>
<dbReference type="Gene3D" id="3.30.710.10">
    <property type="entry name" value="Potassium Channel Kv1.1, Chain A"/>
    <property type="match status" value="1"/>
</dbReference>
<sequence length="290" mass="32671">MEASSNAHKRQRLGFEKYSNSKVLSGITIRYGDAGELKFEAHRLLLSAKSHWFEAAFTGGFSENNNKEITLAGDDPDALKIMLDFAYTQEIHPPEGSLHGEIFTIDYFLELYRVGDKYQFPAFIVRIVSWLRGCMHAWLNKSGGPFGEDRIARFRFCSLVREIYELVGSEYRPSHPLVQVLLGLADDQGSTGILNNTGGNQPLIVLASEKTAEFGRDILLHLMKKTGPLEPDDNGEVVTAGLCIRAKVICSFCGQIWWNTVICGQKEELQCSECEVQFTHWVEKDGDWQE</sequence>
<comment type="caution">
    <text evidence="2">The sequence shown here is derived from an EMBL/GenBank/DDBJ whole genome shotgun (WGS) entry which is preliminary data.</text>
</comment>
<accession>A0AAD4FA54</accession>
<name>A0AAD4FA54_9PLEO</name>
<dbReference type="SMART" id="SM00225">
    <property type="entry name" value="BTB"/>
    <property type="match status" value="1"/>
</dbReference>
<dbReference type="InterPro" id="IPR000210">
    <property type="entry name" value="BTB/POZ_dom"/>
</dbReference>
<dbReference type="CDD" id="cd18186">
    <property type="entry name" value="BTB_POZ_ZBTB_KLHL-like"/>
    <property type="match status" value="1"/>
</dbReference>
<protein>
    <recommendedName>
        <fullName evidence="1">BTB domain-containing protein</fullName>
    </recommendedName>
</protein>
<reference evidence="2" key="1">
    <citation type="submission" date="2021-07" db="EMBL/GenBank/DDBJ databases">
        <title>Genome Resource of American Ginseng Black Spot Pathogen Alternaria panax.</title>
        <authorList>
            <person name="Qiu C."/>
            <person name="Wang W."/>
            <person name="Liu Z."/>
        </authorList>
    </citation>
    <scope>NUCLEOTIDE SEQUENCE</scope>
    <source>
        <strain evidence="2">BNCC115425</strain>
    </source>
</reference>
<evidence type="ECO:0000313" key="2">
    <source>
        <dbReference type="EMBL" id="KAG9186017.1"/>
    </source>
</evidence>
<feature type="domain" description="BTB" evidence="1">
    <location>
        <begin position="25"/>
        <end position="95"/>
    </location>
</feature>
<keyword evidence="3" id="KW-1185">Reference proteome</keyword>
<dbReference type="SUPFAM" id="SSF54695">
    <property type="entry name" value="POZ domain"/>
    <property type="match status" value="1"/>
</dbReference>
<dbReference type="PANTHER" id="PTHR47843">
    <property type="entry name" value="BTB DOMAIN-CONTAINING PROTEIN-RELATED"/>
    <property type="match status" value="1"/>
</dbReference>
<proteinExistence type="predicted"/>